<dbReference type="GO" id="GO:0019706">
    <property type="term" value="F:protein-cysteine S-palmitoyltransferase activity"/>
    <property type="evidence" value="ECO:0007669"/>
    <property type="project" value="UniProtKB-EC"/>
</dbReference>
<organism evidence="10 11">
    <name type="scientific">Chrysochromulina tobinii</name>
    <dbReference type="NCBI Taxonomy" id="1460289"/>
    <lineage>
        <taxon>Eukaryota</taxon>
        <taxon>Haptista</taxon>
        <taxon>Haptophyta</taxon>
        <taxon>Prymnesiophyceae</taxon>
        <taxon>Prymnesiales</taxon>
        <taxon>Chrysochromulinaceae</taxon>
        <taxon>Chrysochromulina</taxon>
    </lineage>
</organism>
<comment type="domain">
    <text evidence="7">The DHHC domain is required for palmitoyltransferase activity.</text>
</comment>
<comment type="catalytic activity">
    <reaction evidence="7">
        <text>L-cysteinyl-[protein] + hexadecanoyl-CoA = S-hexadecanoyl-L-cysteinyl-[protein] + CoA</text>
        <dbReference type="Rhea" id="RHEA:36683"/>
        <dbReference type="Rhea" id="RHEA-COMP:10131"/>
        <dbReference type="Rhea" id="RHEA-COMP:11032"/>
        <dbReference type="ChEBI" id="CHEBI:29950"/>
        <dbReference type="ChEBI" id="CHEBI:57287"/>
        <dbReference type="ChEBI" id="CHEBI:57379"/>
        <dbReference type="ChEBI" id="CHEBI:74151"/>
        <dbReference type="EC" id="2.3.1.225"/>
    </reaction>
</comment>
<keyword evidence="4 7" id="KW-1133">Transmembrane helix</keyword>
<keyword evidence="2 7" id="KW-0808">Transferase</keyword>
<keyword evidence="5 7" id="KW-0472">Membrane</keyword>
<dbReference type="PANTHER" id="PTHR12246">
    <property type="entry name" value="PALMITOYLTRANSFERASE ZDHHC16"/>
    <property type="match status" value="1"/>
</dbReference>
<keyword evidence="11" id="KW-1185">Reference proteome</keyword>
<evidence type="ECO:0000256" key="7">
    <source>
        <dbReference type="RuleBase" id="RU079119"/>
    </source>
</evidence>
<dbReference type="InterPro" id="IPR001594">
    <property type="entry name" value="Palmitoyltrfase_DHHC"/>
</dbReference>
<comment type="caution">
    <text evidence="10">The sequence shown here is derived from an EMBL/GenBank/DDBJ whole genome shotgun (WGS) entry which is preliminary data.</text>
</comment>
<dbReference type="Pfam" id="PF01529">
    <property type="entry name" value="DHHC"/>
    <property type="match status" value="1"/>
</dbReference>
<evidence type="ECO:0000313" key="11">
    <source>
        <dbReference type="Proteomes" id="UP000037460"/>
    </source>
</evidence>
<name>A0A0M0KBD5_9EUKA</name>
<feature type="transmembrane region" description="Helical" evidence="7">
    <location>
        <begin position="79"/>
        <end position="98"/>
    </location>
</feature>
<dbReference type="AlphaFoldDB" id="A0A0M0KBD5"/>
<reference evidence="11" key="1">
    <citation type="journal article" date="2015" name="PLoS Genet.">
        <title>Genome Sequence and Transcriptome Analyses of Chrysochromulina tobin: Metabolic Tools for Enhanced Algal Fitness in the Prominent Order Prymnesiales (Haptophyceae).</title>
        <authorList>
            <person name="Hovde B.T."/>
            <person name="Deodato C.R."/>
            <person name="Hunsperger H.M."/>
            <person name="Ryken S.A."/>
            <person name="Yost W."/>
            <person name="Jha R.K."/>
            <person name="Patterson J."/>
            <person name="Monnat R.J. Jr."/>
            <person name="Barlow S.B."/>
            <person name="Starkenburg S.R."/>
            <person name="Cattolico R.A."/>
        </authorList>
    </citation>
    <scope>NUCLEOTIDE SEQUENCE</scope>
    <source>
        <strain evidence="11">CCMP291</strain>
    </source>
</reference>
<feature type="transmembrane region" description="Helical" evidence="7">
    <location>
        <begin position="183"/>
        <end position="207"/>
    </location>
</feature>
<evidence type="ECO:0000256" key="5">
    <source>
        <dbReference type="ARBA" id="ARBA00023136"/>
    </source>
</evidence>
<feature type="domain" description="Palmitoyltransferase DHHC" evidence="9">
    <location>
        <begin position="138"/>
        <end position="270"/>
    </location>
</feature>
<dbReference type="OrthoDB" id="331948at2759"/>
<protein>
    <recommendedName>
        <fullName evidence="7">Palmitoyltransferase</fullName>
        <ecNumber evidence="7">2.3.1.225</ecNumber>
    </recommendedName>
</protein>
<dbReference type="GO" id="GO:0016020">
    <property type="term" value="C:membrane"/>
    <property type="evidence" value="ECO:0007669"/>
    <property type="project" value="UniProtKB-SubCell"/>
</dbReference>
<accession>A0A0M0KBD5</accession>
<dbReference type="EMBL" id="JWZX01000620">
    <property type="protein sequence ID" value="KOO36151.1"/>
    <property type="molecule type" value="Genomic_DNA"/>
</dbReference>
<feature type="transmembrane region" description="Helical" evidence="7">
    <location>
        <begin position="36"/>
        <end position="59"/>
    </location>
</feature>
<feature type="transmembrane region" description="Helical" evidence="7">
    <location>
        <begin position="227"/>
        <end position="254"/>
    </location>
</feature>
<feature type="region of interest" description="Disordered" evidence="8">
    <location>
        <begin position="1"/>
        <end position="20"/>
    </location>
</feature>
<evidence type="ECO:0000256" key="1">
    <source>
        <dbReference type="ARBA" id="ARBA00004141"/>
    </source>
</evidence>
<gene>
    <name evidence="10" type="ORF">Ctob_009553</name>
</gene>
<evidence type="ECO:0000256" key="3">
    <source>
        <dbReference type="ARBA" id="ARBA00022692"/>
    </source>
</evidence>
<feature type="compositionally biased region" description="Polar residues" evidence="8">
    <location>
        <begin position="1"/>
        <end position="11"/>
    </location>
</feature>
<evidence type="ECO:0000256" key="6">
    <source>
        <dbReference type="ARBA" id="ARBA00023315"/>
    </source>
</evidence>
<evidence type="ECO:0000256" key="8">
    <source>
        <dbReference type="SAM" id="MobiDB-lite"/>
    </source>
</evidence>
<dbReference type="PROSITE" id="PS50216">
    <property type="entry name" value="DHHC"/>
    <property type="match status" value="1"/>
</dbReference>
<dbReference type="EC" id="2.3.1.225" evidence="7"/>
<evidence type="ECO:0000259" key="9">
    <source>
        <dbReference type="Pfam" id="PF01529"/>
    </source>
</evidence>
<dbReference type="Proteomes" id="UP000037460">
    <property type="component" value="Unassembled WGS sequence"/>
</dbReference>
<sequence length="346" mass="37243">MITGSPWQPATSIPVGSKARTEPAAGRRRLWRWAPAAVLTTSCAGCYMAVLLLALLPAVGVAAPLGTDAALVGFSSTSTSLIFMAYHLVWALAVLAALTTARMPPGHIPLWLYSREPGDQAYFHNVLQAVEKKLDGSLRFCRKCGAFKPDLAHHSRELGLCILCYQHWDLWSNNAIGFYNYKAYLLSLLYGVLAHGVGCALLLPGVLRAWPQADASYALLAMWMGGASSVCGFACLSLLGSAVMGGASLAWLLFHTWLIARGQTAHTFFRQCGLVGAKPPKPRQQAGRSPFDFGLRGNFARTCGKQPLLWLLPTNQGVEGNGIFFELNVSTRSSDPQGFGRYGGPG</sequence>
<evidence type="ECO:0000313" key="10">
    <source>
        <dbReference type="EMBL" id="KOO36151.1"/>
    </source>
</evidence>
<comment type="similarity">
    <text evidence="7">Belongs to the DHHC palmitoyltransferase family.</text>
</comment>
<keyword evidence="6 7" id="KW-0012">Acyltransferase</keyword>
<comment type="subcellular location">
    <subcellularLocation>
        <location evidence="1">Membrane</location>
        <topology evidence="1">Multi-pass membrane protein</topology>
    </subcellularLocation>
</comment>
<proteinExistence type="inferred from homology"/>
<dbReference type="InterPro" id="IPR039859">
    <property type="entry name" value="PFA4/ZDH16/20/ERF2-like"/>
</dbReference>
<keyword evidence="3 7" id="KW-0812">Transmembrane</keyword>
<evidence type="ECO:0000256" key="2">
    <source>
        <dbReference type="ARBA" id="ARBA00022679"/>
    </source>
</evidence>
<evidence type="ECO:0000256" key="4">
    <source>
        <dbReference type="ARBA" id="ARBA00022989"/>
    </source>
</evidence>